<protein>
    <submittedName>
        <fullName evidence="1">Uncharacterized protein</fullName>
    </submittedName>
</protein>
<dbReference type="PATRIC" id="fig|558151.6.peg.2501"/>
<keyword evidence="2" id="KW-1185">Reference proteome</keyword>
<accession>A0A0J7IEL3</accession>
<sequence length="210" mass="23627">MKKTLNLAALFITMYILNSCNDEKIVPEEVSLEQTMQVSRIGILDDKLSIKEKKELYKTLFANPEKFGFKKAVNDSRFDYFNRKGYIVYLRKLPNVKEENIVISQNISKQKKTPSSFFVFSFNSICSGIATENDPTENAVDDDCIDSYGGIINLDEVGSDYIEAYEVNGVTSRPLGQWVTMEAGTFSGGGGTFIQDIAEQLPDGWISMNY</sequence>
<dbReference type="AlphaFoldDB" id="A0A0J7IEL3"/>
<dbReference type="RefSeq" id="WP_048506836.1">
    <property type="nucleotide sequence ID" value="NZ_LFND01000003.1"/>
</dbReference>
<organism evidence="1 2">
    <name type="scientific">Chryseobacterium angstadtii</name>
    <dbReference type="NCBI Taxonomy" id="558151"/>
    <lineage>
        <taxon>Bacteria</taxon>
        <taxon>Pseudomonadati</taxon>
        <taxon>Bacteroidota</taxon>
        <taxon>Flavobacteriia</taxon>
        <taxon>Flavobacteriales</taxon>
        <taxon>Weeksellaceae</taxon>
        <taxon>Chryseobacterium group</taxon>
        <taxon>Chryseobacterium</taxon>
    </lineage>
</organism>
<name>A0A0J7IEL3_9FLAO</name>
<evidence type="ECO:0000313" key="2">
    <source>
        <dbReference type="Proteomes" id="UP000036261"/>
    </source>
</evidence>
<gene>
    <name evidence="1" type="ORF">ACM46_11855</name>
</gene>
<proteinExistence type="predicted"/>
<reference evidence="1 2" key="1">
    <citation type="journal article" date="2013" name="Int. J. Syst. Evol. Microbiol.">
        <title>Chryseobacterium angstadtii sp. nov., isolated from a newt tank.</title>
        <authorList>
            <person name="Kirk K.E."/>
            <person name="Hoffman J.A."/>
            <person name="Smith K.A."/>
            <person name="Strahan B.L."/>
            <person name="Failor K.C."/>
            <person name="Krebs J.E."/>
            <person name="Gale A.N."/>
            <person name="Do T.D."/>
            <person name="Sontag T.C."/>
            <person name="Batties A.M."/>
            <person name="Mistiszyn K."/>
            <person name="Newman J.D."/>
        </authorList>
    </citation>
    <scope>NUCLEOTIDE SEQUENCE [LARGE SCALE GENOMIC DNA]</scope>
    <source>
        <strain evidence="1 2">KM</strain>
    </source>
</reference>
<dbReference type="OrthoDB" id="9833659at2"/>
<evidence type="ECO:0000313" key="1">
    <source>
        <dbReference type="EMBL" id="KMQ64898.1"/>
    </source>
</evidence>
<dbReference type="EMBL" id="LFND01000003">
    <property type="protein sequence ID" value="KMQ64898.1"/>
    <property type="molecule type" value="Genomic_DNA"/>
</dbReference>
<dbReference type="Proteomes" id="UP000036261">
    <property type="component" value="Unassembled WGS sequence"/>
</dbReference>
<comment type="caution">
    <text evidence="1">The sequence shown here is derived from an EMBL/GenBank/DDBJ whole genome shotgun (WGS) entry which is preliminary data.</text>
</comment>